<keyword evidence="1" id="KW-0479">Metal-binding</keyword>
<evidence type="ECO:0000256" key="2">
    <source>
        <dbReference type="ARBA" id="ARBA00022771"/>
    </source>
</evidence>
<feature type="compositionally biased region" description="Basic and acidic residues" evidence="5">
    <location>
        <begin position="759"/>
        <end position="778"/>
    </location>
</feature>
<keyword evidence="3" id="KW-0862">Zinc</keyword>
<dbReference type="GO" id="GO:0008270">
    <property type="term" value="F:zinc ion binding"/>
    <property type="evidence" value="ECO:0007669"/>
    <property type="project" value="UniProtKB-KW"/>
</dbReference>
<proteinExistence type="predicted"/>
<feature type="region of interest" description="Disordered" evidence="5">
    <location>
        <begin position="1"/>
        <end position="30"/>
    </location>
</feature>
<dbReference type="Pfam" id="PF25572">
    <property type="entry name" value="TPR_ZSWIM8"/>
    <property type="match status" value="1"/>
</dbReference>
<dbReference type="PROSITE" id="PS50966">
    <property type="entry name" value="ZF_SWIM"/>
    <property type="match status" value="1"/>
</dbReference>
<feature type="compositionally biased region" description="Low complexity" evidence="5">
    <location>
        <begin position="713"/>
        <end position="734"/>
    </location>
</feature>
<dbReference type="PANTHER" id="PTHR22619">
    <property type="entry name" value="ZINC FINGER SWIM DOMAIN CONTAINING PROTEIN 4, 5, 6"/>
    <property type="match status" value="1"/>
</dbReference>
<gene>
    <name evidence="7" type="ORF">WN51_06140</name>
</gene>
<feature type="region of interest" description="Disordered" evidence="5">
    <location>
        <begin position="1128"/>
        <end position="1155"/>
    </location>
</feature>
<keyword evidence="8" id="KW-1185">Reference proteome</keyword>
<dbReference type="OrthoDB" id="10013584at2759"/>
<evidence type="ECO:0000256" key="5">
    <source>
        <dbReference type="SAM" id="MobiDB-lite"/>
    </source>
</evidence>
<evidence type="ECO:0000256" key="3">
    <source>
        <dbReference type="ARBA" id="ARBA00022833"/>
    </source>
</evidence>
<evidence type="ECO:0000313" key="8">
    <source>
        <dbReference type="Proteomes" id="UP000053105"/>
    </source>
</evidence>
<dbReference type="InterPro" id="IPR048370">
    <property type="entry name" value="ZSWIM4-8_C"/>
</dbReference>
<dbReference type="Pfam" id="PF04434">
    <property type="entry name" value="SWIM"/>
    <property type="match status" value="1"/>
</dbReference>
<evidence type="ECO:0000256" key="1">
    <source>
        <dbReference type="ARBA" id="ARBA00022723"/>
    </source>
</evidence>
<dbReference type="STRING" id="166423.A0A0M8ZR26"/>
<sequence length="1757" mass="193369">MIHDTAEPLKTSTYKKDKAPTSSMASGHLESTGESSELVHYPAGSIIFLLVISDRTRRCRQLLEETTWLPFGSGAKFPSERSTDQLDTPPAEVRLQPEASGCRGSIQISAVCQARCCVESTRSNNNQSSEERNENGQAVPTLCELAARCVASHIPFELVEHVYPPVPEQLQLRIAFWSFPDNEEDIRLYSCLANGSADEFQRGEHFFRSRSVKDPLQIGFHLSATVNSQGVMNGVRSQFNVAVTFDRRKITSCNCTCSSKAYWCAHVVAVCLHRIHMPTQVCLRAPVSESLSRLHREQLQKFAQYLISELPQQILPTAQRLLDELLSVQPSTINSYCGAPDPTAGASAHDQTSWYLDEKTLHDNIKKILIKFCVPAPIVFSDVNYLSTTAPPAAAEWSSLLRPLRGREPEGMWNLLSIVREMFKRTDRNAIPLLEIITEECMACEQILVWWFNTKVALLNGTGYGGKHNMNSNVHASQHACSSLCDEIVVLWRLAALNPGLSPAERDMLHGQFTAWHMKIIDKVTKSRGSSVTHNSHNRNNGGGHKDSLKNDLAVFTGFKSALEACYLDWEEYILPGITYTAGSNPMYHCPFTCFRHAGDTRTEVNQVGEFKCSRVKLSAAHFPSSRSTTIEFRPGRGGGDGNRSSVSSEGFCENETDMPDISEPQVVLVRRSCAQLNNCGDTDSQEGGGSESSSNSNVSLKNAQDSDKHRSNASSETHSDSSDSSNNKAACDAKYSRTNLDYREKSRTVLPKGNSSKSEQESDQEKDPSRRPSKDESSSSSSDSPSGDEYHVYYYDPKAVVNANGASSKDSKNESQSTSTANASTVLGNLMKTEDPWDILFARAEGLYAHGHTREACILGVQLGEELLANPPNLMIDEPPAPVKGKKKKVDSLERLGFQQVNPASHQLTCLASATLAKCCFLCTVLAENSEYYNLAFRVGLFGLEMARPPANTKPLEVKLAHQESELVGLLKKIPLGPAELAMVRQRAEQLRDGVLRSRGHALLPIMLASFVFDALNMSRLKHLSSDVDEDLGFDAAVAALGLKANVSEADHPLLCEGTRRQRGDLAITLLVHYKDDPIKVARIMDKLLDRDVHQLIKSPILSSYYTSNPPTKSEITRYLHDEECSSPLAGTDAGNGDSVVGTSSRPHSSTSAELETGMNALTVQTQIVQQPVPTRTKETRYKSKRVYPSIPNQPSEAGAHFMCELAKTVLTKAGGNSSTSLFTQASTSQNHHGPHKALHMCAFQLGLYALGLHNCVTPNWLSRTYSSHVSWITGQAMEIGASAISFLIESWEGHLTPPEAVGIADKSSRGSDPVMVRSAAELALSCLPHAHALNPNEVQRAILQCKEQSDSMLEKACITVENTAKGGGVYPEVLFQVAKYWYELYLRHTPGGEQQDDMPHDPLQLDLNGVLLVEPGPPVDMSNGQMMPGPAQAVVVTSTQPPPQPYPTHPTITTLAPLGVGMPYAVSPYSFVHPHHSIPTFAGPMPSHRVTLPPAPPHMQMYHAAFPPHPAGTHHLFTMQQPMPVNVQAGVTGPIPGQNNMPGSALVQAQPIISTVRTQPQVHRQTQPFSQQQLRALVAAYRVGMLALETLARRVHDDRPQAKYARNPPYGEDVKWLLRVSKRLGTQYLHQLCICTVNSIVSPFILHDVALEAALYLARNNRALVLQHLRSALLAPLVHKCQQMYIQCMHQKLYHLTTGEYEDFVNVVCAARAAFHITPEGHVQFKERLQSIKRSQSCTKELWAQINAALQQNGK</sequence>
<feature type="region of interest" description="Disordered" evidence="5">
    <location>
        <begin position="681"/>
        <end position="792"/>
    </location>
</feature>
<evidence type="ECO:0000256" key="4">
    <source>
        <dbReference type="PROSITE-ProRule" id="PRU00325"/>
    </source>
</evidence>
<dbReference type="InterPro" id="IPR057945">
    <property type="entry name" value="TPR_ZSWIM8"/>
</dbReference>
<dbReference type="PANTHER" id="PTHR22619:SF1">
    <property type="entry name" value="ZINC FINGER SWIM DOMAIN-CONTAINING PROTEIN 8"/>
    <property type="match status" value="1"/>
</dbReference>
<feature type="compositionally biased region" description="Polar residues" evidence="5">
    <location>
        <begin position="1142"/>
        <end position="1155"/>
    </location>
</feature>
<protein>
    <recommendedName>
        <fullName evidence="6">SWIM-type domain-containing protein</fullName>
    </recommendedName>
</protein>
<dbReference type="Pfam" id="PF21055">
    <property type="entry name" value="ZSWIM4-8_C"/>
    <property type="match status" value="1"/>
</dbReference>
<dbReference type="GO" id="GO:0031462">
    <property type="term" value="C:Cul2-RING ubiquitin ligase complex"/>
    <property type="evidence" value="ECO:0007669"/>
    <property type="project" value="TreeGrafter"/>
</dbReference>
<feature type="region of interest" description="Disordered" evidence="5">
    <location>
        <begin position="624"/>
        <end position="662"/>
    </location>
</feature>
<evidence type="ECO:0000313" key="7">
    <source>
        <dbReference type="EMBL" id="KOX68246.1"/>
    </source>
</evidence>
<dbReference type="EMBL" id="KQ435944">
    <property type="protein sequence ID" value="KOX68246.1"/>
    <property type="molecule type" value="Genomic_DNA"/>
</dbReference>
<keyword evidence="2 4" id="KW-0863">Zinc-finger</keyword>
<evidence type="ECO:0000259" key="6">
    <source>
        <dbReference type="PROSITE" id="PS50966"/>
    </source>
</evidence>
<reference evidence="7 8" key="1">
    <citation type="submission" date="2015-07" db="EMBL/GenBank/DDBJ databases">
        <title>The genome of Melipona quadrifasciata.</title>
        <authorList>
            <person name="Pan H."/>
            <person name="Kapheim K."/>
        </authorList>
    </citation>
    <scope>NUCLEOTIDE SEQUENCE [LARGE SCALE GENOMIC DNA]</scope>
    <source>
        <strain evidence="7">0111107301</strain>
        <tissue evidence="7">Whole body</tissue>
    </source>
</reference>
<name>A0A0M8ZR26_9HYME</name>
<accession>A0A0M8ZR26</accession>
<feature type="region of interest" description="Disordered" evidence="5">
    <location>
        <begin position="527"/>
        <end position="546"/>
    </location>
</feature>
<dbReference type="Proteomes" id="UP000053105">
    <property type="component" value="Unassembled WGS sequence"/>
</dbReference>
<organism evidence="7 8">
    <name type="scientific">Melipona quadrifasciata</name>
    <dbReference type="NCBI Taxonomy" id="166423"/>
    <lineage>
        <taxon>Eukaryota</taxon>
        <taxon>Metazoa</taxon>
        <taxon>Ecdysozoa</taxon>
        <taxon>Arthropoda</taxon>
        <taxon>Hexapoda</taxon>
        <taxon>Insecta</taxon>
        <taxon>Pterygota</taxon>
        <taxon>Neoptera</taxon>
        <taxon>Endopterygota</taxon>
        <taxon>Hymenoptera</taxon>
        <taxon>Apocrita</taxon>
        <taxon>Aculeata</taxon>
        <taxon>Apoidea</taxon>
        <taxon>Anthophila</taxon>
        <taxon>Apidae</taxon>
        <taxon>Melipona</taxon>
    </lineage>
</organism>
<feature type="domain" description="SWIM-type" evidence="6">
    <location>
        <begin position="239"/>
        <end position="275"/>
    </location>
</feature>
<dbReference type="InterPro" id="IPR007527">
    <property type="entry name" value="Znf_SWIM"/>
</dbReference>